<dbReference type="InterPro" id="IPR028989">
    <property type="entry name" value="RimP_N"/>
</dbReference>
<feature type="domain" description="Ribosome maturation factor RimP N-terminal" evidence="4">
    <location>
        <begin position="13"/>
        <end position="86"/>
    </location>
</feature>
<keyword evidence="1 3" id="KW-0963">Cytoplasm</keyword>
<comment type="subcellular location">
    <subcellularLocation>
        <location evidence="3">Cytoplasm</location>
    </subcellularLocation>
</comment>
<gene>
    <name evidence="3 6" type="primary">rimP</name>
    <name evidence="6" type="ORF">GCM10009547_39740</name>
</gene>
<protein>
    <recommendedName>
        <fullName evidence="3">Ribosome maturation factor RimP</fullName>
    </recommendedName>
</protein>
<evidence type="ECO:0000259" key="5">
    <source>
        <dbReference type="Pfam" id="PF17384"/>
    </source>
</evidence>
<keyword evidence="7" id="KW-1185">Reference proteome</keyword>
<dbReference type="HAMAP" id="MF_01077">
    <property type="entry name" value="RimP"/>
    <property type="match status" value="1"/>
</dbReference>
<dbReference type="NCBIfam" id="NF000930">
    <property type="entry name" value="PRK00092.2-2"/>
    <property type="match status" value="1"/>
</dbReference>
<evidence type="ECO:0000259" key="4">
    <source>
        <dbReference type="Pfam" id="PF02576"/>
    </source>
</evidence>
<dbReference type="Pfam" id="PF17384">
    <property type="entry name" value="DUF150_C"/>
    <property type="match status" value="1"/>
</dbReference>
<evidence type="ECO:0000256" key="3">
    <source>
        <dbReference type="HAMAP-Rule" id="MF_01077"/>
    </source>
</evidence>
<evidence type="ECO:0000256" key="1">
    <source>
        <dbReference type="ARBA" id="ARBA00022490"/>
    </source>
</evidence>
<comment type="similarity">
    <text evidence="3">Belongs to the RimP family.</text>
</comment>
<dbReference type="SUPFAM" id="SSF75420">
    <property type="entry name" value="YhbC-like, N-terminal domain"/>
    <property type="match status" value="1"/>
</dbReference>
<evidence type="ECO:0000256" key="2">
    <source>
        <dbReference type="ARBA" id="ARBA00022517"/>
    </source>
</evidence>
<evidence type="ECO:0000313" key="7">
    <source>
        <dbReference type="Proteomes" id="UP001500957"/>
    </source>
</evidence>
<dbReference type="PANTHER" id="PTHR33867">
    <property type="entry name" value="RIBOSOME MATURATION FACTOR RIMP"/>
    <property type="match status" value="1"/>
</dbReference>
<name>A0ABP3SBP3_9ACTN</name>
<dbReference type="PANTHER" id="PTHR33867:SF1">
    <property type="entry name" value="RIBOSOME MATURATION FACTOR RIMP"/>
    <property type="match status" value="1"/>
</dbReference>
<evidence type="ECO:0000313" key="6">
    <source>
        <dbReference type="EMBL" id="GAA0631986.1"/>
    </source>
</evidence>
<dbReference type="InterPro" id="IPR028998">
    <property type="entry name" value="RimP_C"/>
</dbReference>
<reference evidence="7" key="1">
    <citation type="journal article" date="2019" name="Int. J. Syst. Evol. Microbiol.">
        <title>The Global Catalogue of Microorganisms (GCM) 10K type strain sequencing project: providing services to taxonomists for standard genome sequencing and annotation.</title>
        <authorList>
            <consortium name="The Broad Institute Genomics Platform"/>
            <consortium name="The Broad Institute Genome Sequencing Center for Infectious Disease"/>
            <person name="Wu L."/>
            <person name="Ma J."/>
        </authorList>
    </citation>
    <scope>NUCLEOTIDE SEQUENCE [LARGE SCALE GENOMIC DNA]</scope>
    <source>
        <strain evidence="7">JCM 10671</strain>
    </source>
</reference>
<dbReference type="Proteomes" id="UP001500957">
    <property type="component" value="Unassembled WGS sequence"/>
</dbReference>
<sequence length="173" mass="18292">MAAETLPVRIERLIAPVVTAAGLDLESVEVTPAGRRRVLRVVVDRDGGIDLDGVAEVSRAVSDALDASDVMGGQAYVLEVTSPGTDRPLTAPRHWRRAVGRLVKAELTDGTTRTARVLEGGEDGAVLADGPIAYSEVRRARVEVEFGRPEAGEDPGLDAEIAAEIADLQGEED</sequence>
<dbReference type="Gene3D" id="3.30.300.70">
    <property type="entry name" value="RimP-like superfamily, N-terminal"/>
    <property type="match status" value="1"/>
</dbReference>
<dbReference type="RefSeq" id="WP_344608018.1">
    <property type="nucleotide sequence ID" value="NZ_BAAAHE010000044.1"/>
</dbReference>
<accession>A0ABP3SBP3</accession>
<dbReference type="EMBL" id="BAAAHE010000044">
    <property type="protein sequence ID" value="GAA0631986.1"/>
    <property type="molecule type" value="Genomic_DNA"/>
</dbReference>
<dbReference type="InterPro" id="IPR003728">
    <property type="entry name" value="Ribosome_maturation_RimP"/>
</dbReference>
<comment type="function">
    <text evidence="3">Required for maturation of 30S ribosomal subunits.</text>
</comment>
<dbReference type="InterPro" id="IPR035956">
    <property type="entry name" value="RimP_N_sf"/>
</dbReference>
<feature type="domain" description="Ribosome maturation factor RimP C-terminal" evidence="5">
    <location>
        <begin position="89"/>
        <end position="146"/>
    </location>
</feature>
<keyword evidence="2 3" id="KW-0690">Ribosome biogenesis</keyword>
<proteinExistence type="inferred from homology"/>
<comment type="caution">
    <text evidence="6">The sequence shown here is derived from an EMBL/GenBank/DDBJ whole genome shotgun (WGS) entry which is preliminary data.</text>
</comment>
<dbReference type="Pfam" id="PF02576">
    <property type="entry name" value="RimP_N"/>
    <property type="match status" value="1"/>
</dbReference>
<organism evidence="6 7">
    <name type="scientific">Sporichthya brevicatena</name>
    <dbReference type="NCBI Taxonomy" id="171442"/>
    <lineage>
        <taxon>Bacteria</taxon>
        <taxon>Bacillati</taxon>
        <taxon>Actinomycetota</taxon>
        <taxon>Actinomycetes</taxon>
        <taxon>Sporichthyales</taxon>
        <taxon>Sporichthyaceae</taxon>
        <taxon>Sporichthya</taxon>
    </lineage>
</organism>